<dbReference type="Proteomes" id="UP001165063">
    <property type="component" value="Unassembled WGS sequence"/>
</dbReference>
<proteinExistence type="predicted"/>
<evidence type="ECO:0000313" key="2">
    <source>
        <dbReference type="Proteomes" id="UP001165063"/>
    </source>
</evidence>
<dbReference type="EMBL" id="BSXU01000923">
    <property type="protein sequence ID" value="GMG22121.1"/>
    <property type="molecule type" value="Genomic_DNA"/>
</dbReference>
<accession>A0A9W6YUY9</accession>
<reference evidence="1" key="1">
    <citation type="submission" date="2023-04" db="EMBL/GenBank/DDBJ databases">
        <title>Ambrosiozyma monospora NBRC 1965.</title>
        <authorList>
            <person name="Ichikawa N."/>
            <person name="Sato H."/>
            <person name="Tonouchi N."/>
        </authorList>
    </citation>
    <scope>NUCLEOTIDE SEQUENCE</scope>
    <source>
        <strain evidence="1">NBRC 1965</strain>
    </source>
</reference>
<sequence length="326" mass="37167">MVKNKEFETIVKSLPLPLQRLIIGHSLNCTIFHIDEGYKNNSGVHVVNDKQWDLLIDIFTFIKRTRIPSQGKIKTTMQLLSQSLRLEIQIDQRVSKIVTDVPLYKLRDSKFVSFLSDCCMIDKITMSKSRDVLGAGQQQQRLPSSVVSTVNHPVYQAGKVLGSGGNTDGSSSIRDLVKQQRLSERFLSQFEALQVELKISPPFSYTIDEKLSYKIDTLEVYGTVNFQLIRRKIDCLTNVCNVKFFINFNESFNCKLFEKEILHCGKLKSVEICSLGNSPLLNNGLANKDKDNFMKSMSELMSMYAKFKMCVGQVKMSLTEEHVHFL</sequence>
<dbReference type="AlphaFoldDB" id="A0A9W6YUY9"/>
<name>A0A9W6YUY9_AMBMO</name>
<protein>
    <submittedName>
        <fullName evidence="1">Unnamed protein product</fullName>
    </submittedName>
</protein>
<keyword evidence="2" id="KW-1185">Reference proteome</keyword>
<gene>
    <name evidence="1" type="ORF">Amon01_000250900</name>
</gene>
<evidence type="ECO:0000313" key="1">
    <source>
        <dbReference type="EMBL" id="GMG22121.1"/>
    </source>
</evidence>
<organism evidence="1 2">
    <name type="scientific">Ambrosiozyma monospora</name>
    <name type="common">Yeast</name>
    <name type="synonym">Endomycopsis monosporus</name>
    <dbReference type="NCBI Taxonomy" id="43982"/>
    <lineage>
        <taxon>Eukaryota</taxon>
        <taxon>Fungi</taxon>
        <taxon>Dikarya</taxon>
        <taxon>Ascomycota</taxon>
        <taxon>Saccharomycotina</taxon>
        <taxon>Pichiomycetes</taxon>
        <taxon>Pichiales</taxon>
        <taxon>Pichiaceae</taxon>
        <taxon>Ambrosiozyma</taxon>
    </lineage>
</organism>
<comment type="caution">
    <text evidence="1">The sequence shown here is derived from an EMBL/GenBank/DDBJ whole genome shotgun (WGS) entry which is preliminary data.</text>
</comment>